<evidence type="ECO:0000256" key="2">
    <source>
        <dbReference type="ARBA" id="ARBA00006219"/>
    </source>
</evidence>
<dbReference type="RefSeq" id="WP_232402024.1">
    <property type="nucleotide sequence ID" value="NZ_CP102173.1"/>
</dbReference>
<keyword evidence="9" id="KW-0418">Kinase</keyword>
<reference evidence="16 17" key="1">
    <citation type="submission" date="2022-08" db="EMBL/GenBank/DDBJ databases">
        <title>novel species in genus Aeromicrobium.</title>
        <authorList>
            <person name="Ye L."/>
        </authorList>
    </citation>
    <scope>NUCLEOTIDE SEQUENCE [LARGE SCALE GENOMIC DNA]</scope>
    <source>
        <strain evidence="17">zg-Y1379</strain>
    </source>
</reference>
<evidence type="ECO:0000256" key="6">
    <source>
        <dbReference type="ARBA" id="ARBA00022600"/>
    </source>
</evidence>
<evidence type="ECO:0000256" key="10">
    <source>
        <dbReference type="ARBA" id="ARBA00022840"/>
    </source>
</evidence>
<dbReference type="InterPro" id="IPR011009">
    <property type="entry name" value="Kinase-like_dom_sf"/>
</dbReference>
<evidence type="ECO:0000256" key="3">
    <source>
        <dbReference type="ARBA" id="ARBA00011245"/>
    </source>
</evidence>
<evidence type="ECO:0000256" key="1">
    <source>
        <dbReference type="ARBA" id="ARBA00004964"/>
    </source>
</evidence>
<keyword evidence="11" id="KW-0320">Glycogen biosynthesis</keyword>
<sequence length="459" mass="49815">MTATHEDLVRELAAELPHWLPTQRWFAGKDRPVQAVHPVSWTTVTDGDPLLIHLVVEVEQGTRREPYQLLVGSRQAEIPDVASSAAIGVESGLTCYEASGDADLTAVLLDLIAQEETIGDLTFEKEPGAEVTGGLRAHPITTEQSNTSLVFGSQYILKLFRKLTPGLNKDLMLHRALREVGCQHIADPLGSITGVLDGEPTTIGMLQRFLPDAADGWVMATTSVRDLMADPALAPGEHGGDFSGEAYRLGKAVAQVHADLRAALGTEPADRDNLDATVDAMTERLDRVAAQVPELVPHVPGLRSAFEEIRSVPVPVEMQYVHGDLHLGQVLRTLNGWLLLDFEGEPAASIAERAALRSALRDVAGMLRSFDYAAQQLLVGQPADPLLTEAGMSWARHNRDAFCDGYAKIAGSDPRDSTALLRALELDKAVYEVSYEHANRPDWLVVPLASIERIMTEGS</sequence>
<evidence type="ECO:0000256" key="11">
    <source>
        <dbReference type="ARBA" id="ARBA00023056"/>
    </source>
</evidence>
<keyword evidence="12" id="KW-0119">Carbohydrate metabolism</keyword>
<evidence type="ECO:0000313" key="17">
    <source>
        <dbReference type="Proteomes" id="UP001316184"/>
    </source>
</evidence>
<evidence type="ECO:0000256" key="9">
    <source>
        <dbReference type="ARBA" id="ARBA00022777"/>
    </source>
</evidence>
<evidence type="ECO:0000256" key="4">
    <source>
        <dbReference type="ARBA" id="ARBA00011962"/>
    </source>
</evidence>
<keyword evidence="8" id="KW-0547">Nucleotide-binding</keyword>
<name>A0ABY5M7V6_9ACTN</name>
<organism evidence="16 17">
    <name type="scientific">Aeromicrobium wangtongii</name>
    <dbReference type="NCBI Taxonomy" id="2969247"/>
    <lineage>
        <taxon>Bacteria</taxon>
        <taxon>Bacillati</taxon>
        <taxon>Actinomycetota</taxon>
        <taxon>Actinomycetes</taxon>
        <taxon>Propionibacteriales</taxon>
        <taxon>Nocardioidaceae</taxon>
        <taxon>Aeromicrobium</taxon>
    </lineage>
</organism>
<keyword evidence="10" id="KW-0067">ATP-binding</keyword>
<evidence type="ECO:0000256" key="12">
    <source>
        <dbReference type="ARBA" id="ARBA00023277"/>
    </source>
</evidence>
<comment type="pathway">
    <text evidence="1">Glycan biosynthesis; glycogen biosynthesis.</text>
</comment>
<keyword evidence="17" id="KW-1185">Reference proteome</keyword>
<gene>
    <name evidence="16" type="ORF">NQV15_12900</name>
</gene>
<dbReference type="Proteomes" id="UP001316184">
    <property type="component" value="Chromosome"/>
</dbReference>
<dbReference type="SUPFAM" id="SSF56112">
    <property type="entry name" value="Protein kinase-like (PK-like)"/>
    <property type="match status" value="1"/>
</dbReference>
<evidence type="ECO:0000259" key="15">
    <source>
        <dbReference type="Pfam" id="PF18085"/>
    </source>
</evidence>
<feature type="domain" description="Maltokinase N-terminal cap" evidence="15">
    <location>
        <begin position="19"/>
        <end position="101"/>
    </location>
</feature>
<comment type="similarity">
    <text evidence="2">Belongs to the aminoglycoside phosphotransferase family.</text>
</comment>
<evidence type="ECO:0000256" key="14">
    <source>
        <dbReference type="ARBA" id="ARBA00049067"/>
    </source>
</evidence>
<protein>
    <recommendedName>
        <fullName evidence="5">Maltokinase</fullName>
        <ecNumber evidence="4">2.7.1.175</ecNumber>
    </recommendedName>
    <alternativeName>
        <fullName evidence="13">Maltose-1-phosphate synthase</fullName>
    </alternativeName>
</protein>
<dbReference type="InterPro" id="IPR040999">
    <property type="entry name" value="Mak_N_cap"/>
</dbReference>
<comment type="subunit">
    <text evidence="3">Monomer.</text>
</comment>
<evidence type="ECO:0000313" key="16">
    <source>
        <dbReference type="EMBL" id="UUP12748.1"/>
    </source>
</evidence>
<evidence type="ECO:0000256" key="8">
    <source>
        <dbReference type="ARBA" id="ARBA00022741"/>
    </source>
</evidence>
<proteinExistence type="inferred from homology"/>
<comment type="catalytic activity">
    <reaction evidence="14">
        <text>D-maltose + ATP = alpha-maltose 1-phosphate + ADP + H(+)</text>
        <dbReference type="Rhea" id="RHEA:31915"/>
        <dbReference type="ChEBI" id="CHEBI:15378"/>
        <dbReference type="ChEBI" id="CHEBI:17306"/>
        <dbReference type="ChEBI" id="CHEBI:30616"/>
        <dbReference type="ChEBI" id="CHEBI:63576"/>
        <dbReference type="ChEBI" id="CHEBI:456216"/>
        <dbReference type="EC" id="2.7.1.175"/>
    </reaction>
</comment>
<evidence type="ECO:0000256" key="13">
    <source>
        <dbReference type="ARBA" id="ARBA00031251"/>
    </source>
</evidence>
<dbReference type="EMBL" id="CP102173">
    <property type="protein sequence ID" value="UUP12748.1"/>
    <property type="molecule type" value="Genomic_DNA"/>
</dbReference>
<evidence type="ECO:0000256" key="7">
    <source>
        <dbReference type="ARBA" id="ARBA00022679"/>
    </source>
</evidence>
<accession>A0ABY5M7V6</accession>
<keyword evidence="6" id="KW-0321">Glycogen metabolism</keyword>
<keyword evidence="7" id="KW-0808">Transferase</keyword>
<dbReference type="Pfam" id="PF18085">
    <property type="entry name" value="Mak_N_cap"/>
    <property type="match status" value="1"/>
</dbReference>
<dbReference type="Gene3D" id="3.90.1200.10">
    <property type="match status" value="1"/>
</dbReference>
<evidence type="ECO:0000256" key="5">
    <source>
        <dbReference type="ARBA" id="ARBA00013882"/>
    </source>
</evidence>
<dbReference type="EC" id="2.7.1.175" evidence="4"/>